<evidence type="ECO:0000313" key="1">
    <source>
        <dbReference type="EMBL" id="GIP57556.1"/>
    </source>
</evidence>
<proteinExistence type="predicted"/>
<keyword evidence="2" id="KW-1185">Reference proteome</keyword>
<name>A0ABQ4MNI4_9BACL</name>
<dbReference type="Proteomes" id="UP000681290">
    <property type="component" value="Unassembled WGS sequence"/>
</dbReference>
<organism evidence="1 2">
    <name type="scientific">Paenibacillus woosongensis</name>
    <dbReference type="NCBI Taxonomy" id="307580"/>
    <lineage>
        <taxon>Bacteria</taxon>
        <taxon>Bacillati</taxon>
        <taxon>Bacillota</taxon>
        <taxon>Bacilli</taxon>
        <taxon>Bacillales</taxon>
        <taxon>Paenibacillaceae</taxon>
        <taxon>Paenibacillus</taxon>
    </lineage>
</organism>
<sequence>MANLFPAEQEWDAGSGAAGSDELNVLEEQSAGTGGMFGRSWLFDFEAGEFRMTPTRKIVSANETAAWMMWCEKAVRTARYHHLIYSRDYGQEYEGLIGRGMSRGALESEIQRMTTEALMIDPRTARVDQFSFRWSGDACSFSCRVMNVRDETAVLEGSVTV</sequence>
<evidence type="ECO:0000313" key="2">
    <source>
        <dbReference type="Proteomes" id="UP000681290"/>
    </source>
</evidence>
<dbReference type="InterPro" id="IPR020288">
    <property type="entry name" value="Sheath_initiator"/>
</dbReference>
<evidence type="ECO:0008006" key="3">
    <source>
        <dbReference type="Google" id="ProtNLM"/>
    </source>
</evidence>
<dbReference type="Pfam" id="PF10934">
    <property type="entry name" value="Sheath_initiator"/>
    <property type="match status" value="1"/>
</dbReference>
<dbReference type="EMBL" id="BOSM01000002">
    <property type="protein sequence ID" value="GIP57556.1"/>
    <property type="molecule type" value="Genomic_DNA"/>
</dbReference>
<dbReference type="RefSeq" id="WP_213589875.1">
    <property type="nucleotide sequence ID" value="NZ_BOSM01000002.1"/>
</dbReference>
<accession>A0ABQ4MNI4</accession>
<protein>
    <recommendedName>
        <fullName evidence="3">DUF2634 domain-containing protein</fullName>
    </recommendedName>
</protein>
<comment type="caution">
    <text evidence="1">The sequence shown here is derived from an EMBL/GenBank/DDBJ whole genome shotgun (WGS) entry which is preliminary data.</text>
</comment>
<reference evidence="1 2" key="1">
    <citation type="submission" date="2021-03" db="EMBL/GenBank/DDBJ databases">
        <title>Antimicrobial resistance genes in bacteria isolated from Japanese honey, and their potential for conferring macrolide and lincosamide resistance in the American foulbrood pathogen Paenibacillus larvae.</title>
        <authorList>
            <person name="Okamoto M."/>
            <person name="Kumagai M."/>
            <person name="Kanamori H."/>
            <person name="Takamatsu D."/>
        </authorList>
    </citation>
    <scope>NUCLEOTIDE SEQUENCE [LARGE SCALE GENOMIC DNA]</scope>
    <source>
        <strain evidence="1 2">J15TS10</strain>
    </source>
</reference>
<gene>
    <name evidence="1" type="ORF">J15TS10_13700</name>
</gene>